<feature type="transmembrane region" description="Helical" evidence="10">
    <location>
        <begin position="60"/>
        <end position="79"/>
    </location>
</feature>
<dbReference type="InterPro" id="IPR011712">
    <property type="entry name" value="Sig_transdc_His_kin_sub3_dim/P"/>
</dbReference>
<dbReference type="GO" id="GO:0046983">
    <property type="term" value="F:protein dimerization activity"/>
    <property type="evidence" value="ECO:0007669"/>
    <property type="project" value="InterPro"/>
</dbReference>
<organism evidence="12 13">
    <name type="scientific">Pseudonocardia broussonetiae</name>
    <dbReference type="NCBI Taxonomy" id="2736640"/>
    <lineage>
        <taxon>Bacteria</taxon>
        <taxon>Bacillati</taxon>
        <taxon>Actinomycetota</taxon>
        <taxon>Actinomycetes</taxon>
        <taxon>Pseudonocardiales</taxon>
        <taxon>Pseudonocardiaceae</taxon>
        <taxon>Pseudonocardia</taxon>
    </lineage>
</organism>
<dbReference type="InterPro" id="IPR029016">
    <property type="entry name" value="GAF-like_dom_sf"/>
</dbReference>
<keyword evidence="7" id="KW-0067">ATP-binding</keyword>
<dbReference type="Gene3D" id="3.30.450.40">
    <property type="match status" value="1"/>
</dbReference>
<keyword evidence="5" id="KW-0547">Nucleotide-binding</keyword>
<keyword evidence="13" id="KW-1185">Reference proteome</keyword>
<dbReference type="InterPro" id="IPR050482">
    <property type="entry name" value="Sensor_HK_TwoCompSys"/>
</dbReference>
<dbReference type="InterPro" id="IPR036890">
    <property type="entry name" value="HATPase_C_sf"/>
</dbReference>
<evidence type="ECO:0000313" key="12">
    <source>
        <dbReference type="EMBL" id="QJY46094.1"/>
    </source>
</evidence>
<dbReference type="EC" id="2.7.13.3" evidence="2"/>
<dbReference type="PANTHER" id="PTHR24421">
    <property type="entry name" value="NITRATE/NITRITE SENSOR PROTEIN NARX-RELATED"/>
    <property type="match status" value="1"/>
</dbReference>
<dbReference type="SUPFAM" id="SSF55781">
    <property type="entry name" value="GAF domain-like"/>
    <property type="match status" value="1"/>
</dbReference>
<keyword evidence="9" id="KW-0175">Coiled coil</keyword>
<reference evidence="12 13" key="1">
    <citation type="submission" date="2020-05" db="EMBL/GenBank/DDBJ databases">
        <authorList>
            <person name="Mo P."/>
        </authorList>
    </citation>
    <scope>NUCLEOTIDE SEQUENCE [LARGE SCALE GENOMIC DNA]</scope>
    <source>
        <strain evidence="12 13">Gen01</strain>
    </source>
</reference>
<dbReference type="CDD" id="cd16917">
    <property type="entry name" value="HATPase_UhpB-NarQ-NarX-like"/>
    <property type="match status" value="1"/>
</dbReference>
<feature type="transmembrane region" description="Helical" evidence="10">
    <location>
        <begin position="258"/>
        <end position="280"/>
    </location>
</feature>
<feature type="transmembrane region" description="Helical" evidence="10">
    <location>
        <begin position="91"/>
        <end position="114"/>
    </location>
</feature>
<feature type="transmembrane region" description="Helical" evidence="10">
    <location>
        <begin position="12"/>
        <end position="29"/>
    </location>
</feature>
<evidence type="ECO:0000256" key="3">
    <source>
        <dbReference type="ARBA" id="ARBA00022553"/>
    </source>
</evidence>
<evidence type="ECO:0000256" key="8">
    <source>
        <dbReference type="ARBA" id="ARBA00023012"/>
    </source>
</evidence>
<protein>
    <recommendedName>
        <fullName evidence="2">histidine kinase</fullName>
        <ecNumber evidence="2">2.7.13.3</ecNumber>
    </recommendedName>
</protein>
<keyword evidence="8" id="KW-0902">Two-component regulatory system</keyword>
<feature type="transmembrane region" description="Helical" evidence="10">
    <location>
        <begin position="35"/>
        <end position="51"/>
    </location>
</feature>
<dbReference type="Gene3D" id="3.30.565.10">
    <property type="entry name" value="Histidine kinase-like ATPase, C-terminal domain"/>
    <property type="match status" value="1"/>
</dbReference>
<accession>A0A6M6JDS3</accession>
<feature type="coiled-coil region" evidence="9">
    <location>
        <begin position="487"/>
        <end position="518"/>
    </location>
</feature>
<dbReference type="RefSeq" id="WP_172156967.1">
    <property type="nucleotide sequence ID" value="NZ_CP053564.1"/>
</dbReference>
<gene>
    <name evidence="12" type="ORF">HOP40_10000</name>
</gene>
<dbReference type="KEGG" id="pbro:HOP40_10000"/>
<dbReference type="EMBL" id="CP053564">
    <property type="protein sequence ID" value="QJY46094.1"/>
    <property type="molecule type" value="Genomic_DNA"/>
</dbReference>
<evidence type="ECO:0000256" key="6">
    <source>
        <dbReference type="ARBA" id="ARBA00022777"/>
    </source>
</evidence>
<comment type="catalytic activity">
    <reaction evidence="1">
        <text>ATP + protein L-histidine = ADP + protein N-phospho-L-histidine.</text>
        <dbReference type="EC" id="2.7.13.3"/>
    </reaction>
</comment>
<dbReference type="GO" id="GO:0005524">
    <property type="term" value="F:ATP binding"/>
    <property type="evidence" value="ECO:0007669"/>
    <property type="project" value="UniProtKB-KW"/>
</dbReference>
<dbReference type="AlphaFoldDB" id="A0A6M6JDS3"/>
<keyword evidence="3" id="KW-0597">Phosphoprotein</keyword>
<feature type="transmembrane region" description="Helical" evidence="10">
    <location>
        <begin position="126"/>
        <end position="145"/>
    </location>
</feature>
<feature type="transmembrane region" description="Helical" evidence="10">
    <location>
        <begin position="208"/>
        <end position="227"/>
    </location>
</feature>
<keyword evidence="10" id="KW-1133">Transmembrane helix</keyword>
<feature type="domain" description="Signal transduction histidine kinase subgroup 3 dimerisation and phosphoacceptor" evidence="11">
    <location>
        <begin position="461"/>
        <end position="527"/>
    </location>
</feature>
<feature type="transmembrane region" description="Helical" evidence="10">
    <location>
        <begin position="286"/>
        <end position="307"/>
    </location>
</feature>
<evidence type="ECO:0000256" key="10">
    <source>
        <dbReference type="SAM" id="Phobius"/>
    </source>
</evidence>
<dbReference type="Gene3D" id="1.20.5.1930">
    <property type="match status" value="1"/>
</dbReference>
<dbReference type="GO" id="GO:0000155">
    <property type="term" value="F:phosphorelay sensor kinase activity"/>
    <property type="evidence" value="ECO:0007669"/>
    <property type="project" value="InterPro"/>
</dbReference>
<keyword evidence="4" id="KW-0808">Transferase</keyword>
<keyword evidence="10" id="KW-0472">Membrane</keyword>
<evidence type="ECO:0000313" key="13">
    <source>
        <dbReference type="Proteomes" id="UP000505377"/>
    </source>
</evidence>
<feature type="transmembrane region" description="Helical" evidence="10">
    <location>
        <begin position="165"/>
        <end position="196"/>
    </location>
</feature>
<evidence type="ECO:0000259" key="11">
    <source>
        <dbReference type="Pfam" id="PF07730"/>
    </source>
</evidence>
<sequence length="648" mass="66663">MPRIPAHVSGPAIGAGVTVLVAGGSALGFQLGNLHNGLLAVAFTAVGLYVVRQRPGNREAWLFVATGVVHAAMYAARQYGLHVPALPGAGWIGWLGVWPLPLVLVLAAVTLMSFPTGRLPSPGWRPVVGALAVLGVGLSAVSALWPVEYERVPLAAPHPLDLPGAATAAAVHGWAAAIGYPAFQAVWVVCVVVRLVRARGDEVRQLRWFVYAVAATAAVMVVGLVGWGTPVPGLLAVPLVPVAAGAAILKYRLYDIDPVIVTTLVWGAMAAVVTLGYAVVVVGVGSLVGGSGTLLALLATALVAVAFEPLRLRAQRLADRIVYGSRATPYEALSRLSAQLTGPSSGLFDGLCATVAEGTGARRVVLWTGADDELRAASVWPADAPVPDDVRTLDELTVGGPAVPVAHGGRTVGALAVTTGARGSLTSGERRLLTDLAAQAGLVLELRASAQRLVAAGDEARRRMERDLHDGAQQRLVTVALELGGLVQAAEGVAAALAERAEAARQQLLTATAELRETARGLHPAVLTQDGLEAALGYLADRSAVPVRLRVAVDRRLAPAVEATAYFVVSEGLTNAARHAGARITTVTAELTADGLQLEVGDDGTGGARARPGSGLEGLADRLAALDARLVVDTGPTGTRLRTVIPCG</sequence>
<evidence type="ECO:0000256" key="5">
    <source>
        <dbReference type="ARBA" id="ARBA00022741"/>
    </source>
</evidence>
<dbReference type="Proteomes" id="UP000505377">
    <property type="component" value="Chromosome"/>
</dbReference>
<keyword evidence="6" id="KW-0418">Kinase</keyword>
<evidence type="ECO:0000256" key="9">
    <source>
        <dbReference type="SAM" id="Coils"/>
    </source>
</evidence>
<evidence type="ECO:0000256" key="4">
    <source>
        <dbReference type="ARBA" id="ARBA00022679"/>
    </source>
</evidence>
<proteinExistence type="predicted"/>
<dbReference type="Pfam" id="PF07730">
    <property type="entry name" value="HisKA_3"/>
    <property type="match status" value="1"/>
</dbReference>
<evidence type="ECO:0000256" key="7">
    <source>
        <dbReference type="ARBA" id="ARBA00022840"/>
    </source>
</evidence>
<dbReference type="GO" id="GO:0016020">
    <property type="term" value="C:membrane"/>
    <property type="evidence" value="ECO:0007669"/>
    <property type="project" value="InterPro"/>
</dbReference>
<dbReference type="SUPFAM" id="SSF55874">
    <property type="entry name" value="ATPase domain of HSP90 chaperone/DNA topoisomerase II/histidine kinase"/>
    <property type="match status" value="1"/>
</dbReference>
<keyword evidence="10" id="KW-0812">Transmembrane</keyword>
<evidence type="ECO:0000256" key="1">
    <source>
        <dbReference type="ARBA" id="ARBA00000085"/>
    </source>
</evidence>
<evidence type="ECO:0000256" key="2">
    <source>
        <dbReference type="ARBA" id="ARBA00012438"/>
    </source>
</evidence>
<dbReference type="PANTHER" id="PTHR24421:SF10">
    <property type="entry name" value="NITRATE_NITRITE SENSOR PROTEIN NARQ"/>
    <property type="match status" value="1"/>
</dbReference>
<name>A0A6M6JDS3_9PSEU</name>